<dbReference type="EMBL" id="CP163431">
    <property type="protein sequence ID" value="XDQ02230.1"/>
    <property type="molecule type" value="Genomic_DNA"/>
</dbReference>
<dbReference type="NCBIfam" id="TIGR04043">
    <property type="entry name" value="rSAM_MSMEG_0568"/>
    <property type="match status" value="1"/>
</dbReference>
<protein>
    <submittedName>
        <fullName evidence="8">MSMEG_0568 family radical SAM protein</fullName>
    </submittedName>
</protein>
<dbReference type="InterPro" id="IPR006638">
    <property type="entry name" value="Elp3/MiaA/NifB-like_rSAM"/>
</dbReference>
<dbReference type="InterPro" id="IPR016779">
    <property type="entry name" value="rSAM_MSMEG0568"/>
</dbReference>
<reference evidence="8" key="1">
    <citation type="submission" date="2024-07" db="EMBL/GenBank/DDBJ databases">
        <authorList>
            <person name="Yu S.T."/>
        </authorList>
    </citation>
    <scope>NUCLEOTIDE SEQUENCE</scope>
    <source>
        <strain evidence="8">R08</strain>
    </source>
</reference>
<gene>
    <name evidence="8" type="ORF">AB5J58_19390</name>
</gene>
<organism evidence="8">
    <name type="scientific">Streptomyces sp. R08</name>
    <dbReference type="NCBI Taxonomy" id="3238624"/>
    <lineage>
        <taxon>Bacteria</taxon>
        <taxon>Bacillati</taxon>
        <taxon>Actinomycetota</taxon>
        <taxon>Actinomycetes</taxon>
        <taxon>Kitasatosporales</taxon>
        <taxon>Streptomycetaceae</taxon>
        <taxon>Streptomyces</taxon>
    </lineage>
</organism>
<feature type="domain" description="Radical SAM core" evidence="7">
    <location>
        <begin position="110"/>
        <end position="346"/>
    </location>
</feature>
<dbReference type="AlphaFoldDB" id="A0AB39M7A4"/>
<sequence length="368" mass="38518">MSVGTESTSTAVDVRIMTRAELALHGVALDAPVRRPDGAGPSGDGHVLVDGANAALPTNPTSPYRVRDGKVWLGDEHGRLTDTGLALTPVHRPKFYDLVTADGTPYEHIARLHGADVLATTVVQTCIRYAEADRCRFCTIEESLRSGATVAAKTPAQLAQVAEAAVRLDGVKQMVMTTGTTTGPDRGARNLVRSVRAVLEAVPGLPIQVQCEPPGDLAWIRALHDAGAATIGIHVESLDEEVRRRWMPGKSTVPLAEYGAAWDEAVRVFGRNRVSTYLLVGLGEDPDELIAGAGELIGRGVYPFVVPFRPMAGTLAARDGIPAPSAELLTYVTEGVAAKLRAAGMSGADQKAGCAACGACSVLQSAGG</sequence>
<keyword evidence="6" id="KW-0411">Iron-sulfur</keyword>
<keyword evidence="2" id="KW-0004">4Fe-4S</keyword>
<keyword evidence="4" id="KW-0479">Metal-binding</keyword>
<dbReference type="SMART" id="SM00729">
    <property type="entry name" value="Elp3"/>
    <property type="match status" value="1"/>
</dbReference>
<evidence type="ECO:0000259" key="7">
    <source>
        <dbReference type="PROSITE" id="PS51918"/>
    </source>
</evidence>
<evidence type="ECO:0000256" key="6">
    <source>
        <dbReference type="ARBA" id="ARBA00023014"/>
    </source>
</evidence>
<dbReference type="GO" id="GO:0044689">
    <property type="term" value="F:7,8-didemethyl-8-hydroxy-5-deazariboflavin synthase activity"/>
    <property type="evidence" value="ECO:0007669"/>
    <property type="project" value="TreeGrafter"/>
</dbReference>
<dbReference type="NCBIfam" id="NF045502">
    <property type="entry name" value="variant_rSAM"/>
    <property type="match status" value="1"/>
</dbReference>
<dbReference type="CDD" id="cd01335">
    <property type="entry name" value="Radical_SAM"/>
    <property type="match status" value="1"/>
</dbReference>
<name>A0AB39M7A4_9ACTN</name>
<dbReference type="SFLD" id="SFLDS00029">
    <property type="entry name" value="Radical_SAM"/>
    <property type="match status" value="1"/>
</dbReference>
<evidence type="ECO:0000256" key="2">
    <source>
        <dbReference type="ARBA" id="ARBA00022485"/>
    </source>
</evidence>
<keyword evidence="3" id="KW-0949">S-adenosyl-L-methionine</keyword>
<dbReference type="InterPro" id="IPR034405">
    <property type="entry name" value="F420"/>
</dbReference>
<dbReference type="SFLD" id="SFLDG01107">
    <property type="entry name" value="Uncharacterised_Radical_SAM_Su"/>
    <property type="match status" value="1"/>
</dbReference>
<dbReference type="GO" id="GO:0046872">
    <property type="term" value="F:metal ion binding"/>
    <property type="evidence" value="ECO:0007669"/>
    <property type="project" value="UniProtKB-KW"/>
</dbReference>
<dbReference type="PROSITE" id="PS51918">
    <property type="entry name" value="RADICAL_SAM"/>
    <property type="match status" value="1"/>
</dbReference>
<dbReference type="Pfam" id="PF04055">
    <property type="entry name" value="Radical_SAM"/>
    <property type="match status" value="1"/>
</dbReference>
<dbReference type="InterPro" id="IPR058240">
    <property type="entry name" value="rSAM_sf"/>
</dbReference>
<evidence type="ECO:0000256" key="5">
    <source>
        <dbReference type="ARBA" id="ARBA00023004"/>
    </source>
</evidence>
<evidence type="ECO:0000256" key="1">
    <source>
        <dbReference type="ARBA" id="ARBA00001966"/>
    </source>
</evidence>
<dbReference type="PANTHER" id="PTHR43076">
    <property type="entry name" value="FO SYNTHASE (COFH)"/>
    <property type="match status" value="1"/>
</dbReference>
<comment type="cofactor">
    <cofactor evidence="1">
        <name>[4Fe-4S] cluster</name>
        <dbReference type="ChEBI" id="CHEBI:49883"/>
    </cofactor>
</comment>
<accession>A0AB39M7A4</accession>
<dbReference type="InterPro" id="IPR013785">
    <property type="entry name" value="Aldolase_TIM"/>
</dbReference>
<evidence type="ECO:0000256" key="3">
    <source>
        <dbReference type="ARBA" id="ARBA00022691"/>
    </source>
</evidence>
<dbReference type="SUPFAM" id="SSF102114">
    <property type="entry name" value="Radical SAM enzymes"/>
    <property type="match status" value="1"/>
</dbReference>
<dbReference type="RefSeq" id="WP_369188407.1">
    <property type="nucleotide sequence ID" value="NZ_CP163431.1"/>
</dbReference>
<proteinExistence type="predicted"/>
<dbReference type="PANTHER" id="PTHR43076:SF1">
    <property type="entry name" value="LIPOYL SYNTHASE 2"/>
    <property type="match status" value="1"/>
</dbReference>
<keyword evidence="5" id="KW-0408">Iron</keyword>
<dbReference type="Gene3D" id="3.20.20.70">
    <property type="entry name" value="Aldolase class I"/>
    <property type="match status" value="1"/>
</dbReference>
<evidence type="ECO:0000256" key="4">
    <source>
        <dbReference type="ARBA" id="ARBA00022723"/>
    </source>
</evidence>
<evidence type="ECO:0000313" key="8">
    <source>
        <dbReference type="EMBL" id="XDQ02230.1"/>
    </source>
</evidence>
<dbReference type="InterPro" id="IPR007197">
    <property type="entry name" value="rSAM"/>
</dbReference>
<dbReference type="GO" id="GO:0051539">
    <property type="term" value="F:4 iron, 4 sulfur cluster binding"/>
    <property type="evidence" value="ECO:0007669"/>
    <property type="project" value="UniProtKB-KW"/>
</dbReference>